<proteinExistence type="predicted"/>
<organism evidence="1 2">
    <name type="scientific">Pseudomonas savastanoi pv. glycinea str. race 4</name>
    <dbReference type="NCBI Taxonomy" id="875330"/>
    <lineage>
        <taxon>Bacteria</taxon>
        <taxon>Pseudomonadati</taxon>
        <taxon>Pseudomonadota</taxon>
        <taxon>Gammaproteobacteria</taxon>
        <taxon>Pseudomonadales</taxon>
        <taxon>Pseudomonadaceae</taxon>
        <taxon>Pseudomonas</taxon>
    </lineage>
</organism>
<name>F3CIQ8_PSESG</name>
<protein>
    <submittedName>
        <fullName evidence="1">Uncharacterized protein</fullName>
    </submittedName>
</protein>
<gene>
    <name evidence="1" type="ORF">Pgy4_39910</name>
</gene>
<comment type="caution">
    <text evidence="1">The sequence shown here is derived from an EMBL/GenBank/DDBJ whole genome shotgun (WGS) entry which is preliminary data.</text>
</comment>
<reference evidence="1 2" key="1">
    <citation type="journal article" date="2011" name="PLoS Pathog.">
        <title>Dynamic evolution of pathogenicity revealed by sequencing and comparative genomics of 19 Pseudomonas syringae isolates.</title>
        <authorList>
            <person name="Baltrus D.A."/>
            <person name="Nishimura M.T."/>
            <person name="Romanchuk A."/>
            <person name="Chang J.H."/>
            <person name="Mukhtar M.S."/>
            <person name="Cherkis K."/>
            <person name="Roach J."/>
            <person name="Grant S.R."/>
            <person name="Jones C.D."/>
            <person name="Dangl J.L."/>
        </authorList>
    </citation>
    <scope>NUCLEOTIDE SEQUENCE [LARGE SCALE GENOMIC DNA]</scope>
    <source>
        <strain evidence="2">race 4</strain>
    </source>
</reference>
<sequence>RNFPLLSWLHSNPFDLPQFQSELISFIQKANPKTIVVLQ</sequence>
<evidence type="ECO:0000313" key="2">
    <source>
        <dbReference type="Proteomes" id="UP000005466"/>
    </source>
</evidence>
<feature type="non-terminal residue" evidence="1">
    <location>
        <position position="1"/>
    </location>
</feature>
<dbReference type="EMBL" id="ADWY01003656">
    <property type="protein sequence ID" value="EGH19150.1"/>
    <property type="molecule type" value="Genomic_DNA"/>
</dbReference>
<evidence type="ECO:0000313" key="1">
    <source>
        <dbReference type="EMBL" id="EGH19150.1"/>
    </source>
</evidence>
<feature type="non-terminal residue" evidence="1">
    <location>
        <position position="39"/>
    </location>
</feature>
<accession>F3CIQ8</accession>
<dbReference type="Proteomes" id="UP000005466">
    <property type="component" value="Unassembled WGS sequence"/>
</dbReference>
<dbReference type="AlphaFoldDB" id="F3CIQ8"/>